<dbReference type="RefSeq" id="WP_379495742.1">
    <property type="nucleotide sequence ID" value="NZ_JBHSAO010000001.1"/>
</dbReference>
<evidence type="ECO:0000313" key="2">
    <source>
        <dbReference type="Proteomes" id="UP001595772"/>
    </source>
</evidence>
<dbReference type="NCBIfam" id="TIGR02834">
    <property type="entry name" value="spo_ytxC"/>
    <property type="match status" value="1"/>
</dbReference>
<accession>A0ABV8GS70</accession>
<dbReference type="PIRSF" id="PIRSF012563">
    <property type="entry name" value="YtxC"/>
    <property type="match status" value="1"/>
</dbReference>
<organism evidence="1 2">
    <name type="scientific">Oceanobacillus longus</name>
    <dbReference type="NCBI Taxonomy" id="930120"/>
    <lineage>
        <taxon>Bacteria</taxon>
        <taxon>Bacillati</taxon>
        <taxon>Bacillota</taxon>
        <taxon>Bacilli</taxon>
        <taxon>Bacillales</taxon>
        <taxon>Bacillaceae</taxon>
        <taxon>Oceanobacillus</taxon>
    </lineage>
</organism>
<dbReference type="Pfam" id="PF08812">
    <property type="entry name" value="YtxC"/>
    <property type="match status" value="1"/>
</dbReference>
<protein>
    <submittedName>
        <fullName evidence="1">Sporulation protein YtxC</fullName>
    </submittedName>
</protein>
<dbReference type="Proteomes" id="UP001595772">
    <property type="component" value="Unassembled WGS sequence"/>
</dbReference>
<dbReference type="EMBL" id="JBHSAO010000001">
    <property type="protein sequence ID" value="MFC4022575.1"/>
    <property type="molecule type" value="Genomic_DNA"/>
</dbReference>
<keyword evidence="2" id="KW-1185">Reference proteome</keyword>
<reference evidence="2" key="1">
    <citation type="journal article" date="2019" name="Int. J. Syst. Evol. Microbiol.">
        <title>The Global Catalogue of Microorganisms (GCM) 10K type strain sequencing project: providing services to taxonomists for standard genome sequencing and annotation.</title>
        <authorList>
            <consortium name="The Broad Institute Genomics Platform"/>
            <consortium name="The Broad Institute Genome Sequencing Center for Infectious Disease"/>
            <person name="Wu L."/>
            <person name="Ma J."/>
        </authorList>
    </citation>
    <scope>NUCLEOTIDE SEQUENCE [LARGE SCALE GENOMIC DNA]</scope>
    <source>
        <strain evidence="2">IBRC-M 10703</strain>
    </source>
</reference>
<name>A0ABV8GS70_9BACI</name>
<evidence type="ECO:0000313" key="1">
    <source>
        <dbReference type="EMBL" id="MFC4022575.1"/>
    </source>
</evidence>
<gene>
    <name evidence="1" type="primary">ytxC</name>
    <name evidence="1" type="ORF">ACFOUV_01925</name>
</gene>
<comment type="caution">
    <text evidence="1">The sequence shown here is derived from an EMBL/GenBank/DDBJ whole genome shotgun (WGS) entry which is preliminary data.</text>
</comment>
<dbReference type="InterPro" id="IPR014199">
    <property type="entry name" value="Spore_YtxC"/>
</dbReference>
<sequence length="282" mass="33610">MEVFFESNKEVISFCEHLFRKHHQIELIWKTDEKWGNHLKFVEKQPKNELVDMIAGTMVDVFMTHRLRTMIKRIITDYYYYSEHEEIERIHDLTHWIITGEDEESKRLRSNKDQNLILKTLFIANLKESFEFHFDSIVNFRLKQFKDQLISFVGLAIDEFKREEDHQAFIDMVRAYVIKKKPGLSVIHILQGNTFAFFKENGKRLTTIELRVLMKKEPLYIVGLHDNEFNLAPLIAMAPEKLKIYGDDPSEPKTLTVINVFQEKVDFQPISNFPFPYYLNND</sequence>
<proteinExistence type="predicted"/>